<dbReference type="Pfam" id="PF00069">
    <property type="entry name" value="Pkinase"/>
    <property type="match status" value="2"/>
</dbReference>
<dbReference type="AlphaFoldDB" id="A0A9W9HZ20"/>
<dbReference type="Gene3D" id="1.10.510.10">
    <property type="entry name" value="Transferase(Phosphotransferase) domain 1"/>
    <property type="match status" value="1"/>
</dbReference>
<dbReference type="InterPro" id="IPR051175">
    <property type="entry name" value="CLK_kinases"/>
</dbReference>
<evidence type="ECO:0000256" key="1">
    <source>
        <dbReference type="ARBA" id="ARBA00022527"/>
    </source>
</evidence>
<dbReference type="InterPro" id="IPR011009">
    <property type="entry name" value="Kinase-like_dom_sf"/>
</dbReference>
<comment type="caution">
    <text evidence="7">The sequence shown here is derived from an EMBL/GenBank/DDBJ whole genome shotgun (WGS) entry which is preliminary data.</text>
</comment>
<dbReference type="PANTHER" id="PTHR45646">
    <property type="entry name" value="SERINE/THREONINE-PROTEIN KINASE DOA-RELATED"/>
    <property type="match status" value="1"/>
</dbReference>
<dbReference type="InterPro" id="IPR000719">
    <property type="entry name" value="Prot_kinase_dom"/>
</dbReference>
<dbReference type="SMART" id="SM00220">
    <property type="entry name" value="S_TKc"/>
    <property type="match status" value="1"/>
</dbReference>
<name>A0A9W9HZ20_9EURO</name>
<evidence type="ECO:0000256" key="4">
    <source>
        <dbReference type="ARBA" id="ARBA00022777"/>
    </source>
</evidence>
<evidence type="ECO:0000256" key="2">
    <source>
        <dbReference type="ARBA" id="ARBA00022679"/>
    </source>
</evidence>
<evidence type="ECO:0000313" key="7">
    <source>
        <dbReference type="EMBL" id="KAJ5161603.1"/>
    </source>
</evidence>
<reference evidence="7" key="1">
    <citation type="submission" date="2022-11" db="EMBL/GenBank/DDBJ databases">
        <authorList>
            <person name="Petersen C."/>
        </authorList>
    </citation>
    <scope>NUCLEOTIDE SEQUENCE</scope>
    <source>
        <strain evidence="7">IBT 21917</strain>
    </source>
</reference>
<gene>
    <name evidence="7" type="ORF">N7492_006995</name>
</gene>
<dbReference type="GO" id="GO:0004674">
    <property type="term" value="F:protein serine/threonine kinase activity"/>
    <property type="evidence" value="ECO:0007669"/>
    <property type="project" value="UniProtKB-KW"/>
</dbReference>
<keyword evidence="1" id="KW-0723">Serine/threonine-protein kinase</keyword>
<keyword evidence="2" id="KW-0808">Transferase</keyword>
<evidence type="ECO:0000259" key="6">
    <source>
        <dbReference type="PROSITE" id="PS50011"/>
    </source>
</evidence>
<dbReference type="Proteomes" id="UP001146351">
    <property type="component" value="Unassembled WGS sequence"/>
</dbReference>
<dbReference type="GO" id="GO:0005634">
    <property type="term" value="C:nucleus"/>
    <property type="evidence" value="ECO:0007669"/>
    <property type="project" value="TreeGrafter"/>
</dbReference>
<keyword evidence="3" id="KW-0547">Nucleotide-binding</keyword>
<accession>A0A9W9HZ20</accession>
<dbReference type="EMBL" id="JAPQKO010000005">
    <property type="protein sequence ID" value="KAJ5161603.1"/>
    <property type="molecule type" value="Genomic_DNA"/>
</dbReference>
<keyword evidence="5" id="KW-0067">ATP-binding</keyword>
<evidence type="ECO:0000313" key="8">
    <source>
        <dbReference type="Proteomes" id="UP001146351"/>
    </source>
</evidence>
<proteinExistence type="predicted"/>
<organism evidence="7 8">
    <name type="scientific">Penicillium capsulatum</name>
    <dbReference type="NCBI Taxonomy" id="69766"/>
    <lineage>
        <taxon>Eukaryota</taxon>
        <taxon>Fungi</taxon>
        <taxon>Dikarya</taxon>
        <taxon>Ascomycota</taxon>
        <taxon>Pezizomycotina</taxon>
        <taxon>Eurotiomycetes</taxon>
        <taxon>Eurotiomycetidae</taxon>
        <taxon>Eurotiales</taxon>
        <taxon>Aspergillaceae</taxon>
        <taxon>Penicillium</taxon>
    </lineage>
</organism>
<reference evidence="7" key="2">
    <citation type="journal article" date="2023" name="IMA Fungus">
        <title>Comparative genomic study of the Penicillium genus elucidates a diverse pangenome and 15 lateral gene transfer events.</title>
        <authorList>
            <person name="Petersen C."/>
            <person name="Sorensen T."/>
            <person name="Nielsen M.R."/>
            <person name="Sondergaard T.E."/>
            <person name="Sorensen J.L."/>
            <person name="Fitzpatrick D.A."/>
            <person name="Frisvad J.C."/>
            <person name="Nielsen K.L."/>
        </authorList>
    </citation>
    <scope>NUCLEOTIDE SEQUENCE</scope>
    <source>
        <strain evidence="7">IBT 21917</strain>
    </source>
</reference>
<sequence length="250" mass="28302">MSDGEVMTVRERARCAGYVREISKQILLGLDYLHDQGLIHSDLQPANILFTVNRDLSREMMTEPEFSPVTWLPGVKLDNSAPRYLLSSQRPRGMLDNAAFSTLTVKIGDMGRALWNTQDDPLPVTPIALRAPELLNPHLWNEKADIWALGCLIFQLATNEPLFPVESFGCTTDEVRGMLRSLMHKLFELGNRQFAIHISQRLQTGFGKESTEQFANFLWAMLQERPEDRESTTGLLDHSFLIGKKMEGQG</sequence>
<keyword evidence="8" id="KW-1185">Reference proteome</keyword>
<evidence type="ECO:0000256" key="5">
    <source>
        <dbReference type="ARBA" id="ARBA00022840"/>
    </source>
</evidence>
<dbReference type="SUPFAM" id="SSF56112">
    <property type="entry name" value="Protein kinase-like (PK-like)"/>
    <property type="match status" value="1"/>
</dbReference>
<protein>
    <recommendedName>
        <fullName evidence="6">Protein kinase domain-containing protein</fullName>
    </recommendedName>
</protein>
<feature type="domain" description="Protein kinase" evidence="6">
    <location>
        <begin position="1"/>
        <end position="241"/>
    </location>
</feature>
<dbReference type="GO" id="GO:0005524">
    <property type="term" value="F:ATP binding"/>
    <property type="evidence" value="ECO:0007669"/>
    <property type="project" value="UniProtKB-KW"/>
</dbReference>
<evidence type="ECO:0000256" key="3">
    <source>
        <dbReference type="ARBA" id="ARBA00022741"/>
    </source>
</evidence>
<keyword evidence="4" id="KW-0418">Kinase</keyword>
<dbReference type="PROSITE" id="PS50011">
    <property type="entry name" value="PROTEIN_KINASE_DOM"/>
    <property type="match status" value="1"/>
</dbReference>
<dbReference type="PANTHER" id="PTHR45646:SF11">
    <property type="entry name" value="SERINE_THREONINE-PROTEIN KINASE DOA"/>
    <property type="match status" value="1"/>
</dbReference>
<dbReference type="OrthoDB" id="5979581at2759"/>